<dbReference type="KEGG" id="tasa:A1Q1_06091"/>
<dbReference type="FunFam" id="1.10.150.900:FF:000003">
    <property type="entry name" value="N-fatty-acyl-amino acid synthase/hydrolase PM20D1"/>
    <property type="match status" value="1"/>
</dbReference>
<comment type="similarity">
    <text evidence="1">Belongs to the peptidase M20A family.</text>
</comment>
<evidence type="ECO:0000256" key="4">
    <source>
        <dbReference type="ARBA" id="ARBA00022801"/>
    </source>
</evidence>
<dbReference type="GO" id="GO:0043604">
    <property type="term" value="P:amide biosynthetic process"/>
    <property type="evidence" value="ECO:0007669"/>
    <property type="project" value="UniProtKB-ARBA"/>
</dbReference>
<evidence type="ECO:0000256" key="3">
    <source>
        <dbReference type="ARBA" id="ARBA00022723"/>
    </source>
</evidence>
<dbReference type="HOGENOM" id="CLU_021802_11_0_1"/>
<dbReference type="Pfam" id="PF01546">
    <property type="entry name" value="Peptidase_M20"/>
    <property type="match status" value="1"/>
</dbReference>
<evidence type="ECO:0000256" key="5">
    <source>
        <dbReference type="ARBA" id="ARBA00022833"/>
    </source>
</evidence>
<accession>J4U5Z7</accession>
<dbReference type="OrthoDB" id="3064516at2759"/>
<dbReference type="Gene3D" id="1.10.150.900">
    <property type="match status" value="1"/>
</dbReference>
<dbReference type="GO" id="GO:0043605">
    <property type="term" value="P:amide catabolic process"/>
    <property type="evidence" value="ECO:0007669"/>
    <property type="project" value="UniProtKB-ARBA"/>
</dbReference>
<keyword evidence="5" id="KW-0862">Zinc</keyword>
<organism evidence="6 7">
    <name type="scientific">Trichosporon asahii var. asahii (strain ATCC 90039 / CBS 2479 / JCM 2466 / KCTC 7840 / NBRC 103889/ NCYC 2677 / UAMH 7654)</name>
    <name type="common">Yeast</name>
    <dbReference type="NCBI Taxonomy" id="1186058"/>
    <lineage>
        <taxon>Eukaryota</taxon>
        <taxon>Fungi</taxon>
        <taxon>Dikarya</taxon>
        <taxon>Basidiomycota</taxon>
        <taxon>Agaricomycotina</taxon>
        <taxon>Tremellomycetes</taxon>
        <taxon>Trichosporonales</taxon>
        <taxon>Trichosporonaceae</taxon>
        <taxon>Trichosporon</taxon>
    </lineage>
</organism>
<dbReference type="Gene3D" id="3.40.630.10">
    <property type="entry name" value="Zn peptidases"/>
    <property type="match status" value="1"/>
</dbReference>
<dbReference type="FunFam" id="3.40.630.10:FF:000027">
    <property type="entry name" value="N-fatty-acyl-amino acid synthase/hydrolase PM20D1"/>
    <property type="match status" value="1"/>
</dbReference>
<dbReference type="RefSeq" id="XP_014176775.1">
    <property type="nucleotide sequence ID" value="XM_014321300.1"/>
</dbReference>
<keyword evidence="2" id="KW-0645">Protease</keyword>
<comment type="caution">
    <text evidence="6">The sequence shown here is derived from an EMBL/GenBank/DDBJ whole genome shotgun (WGS) entry which is preliminary data.</text>
</comment>
<keyword evidence="3" id="KW-0479">Metal-binding</keyword>
<dbReference type="PROSITE" id="PS00758">
    <property type="entry name" value="ARGE_DAPE_CPG2_1"/>
    <property type="match status" value="1"/>
</dbReference>
<sequence>MEKNDYTPLPQHDQAPVEVPRQRRATWKLAIPVGILFLLLTHLTTSTMTGKGLFGCAGKAEHGAHMKGHGHAVAHHASLLKEASCPAQPKPISVGADWDIINDESYADKAAGRLSRAVQINTVSFDDMPSDPKDPRFDGHTKFAKFLEDEFPTVYSGLKHEIVNEHAHLFTWEGSSDRKPIYLMAHEDTVPVNKDTEDQWTFGPWSGEITKDHSKDTPGTWVWGRGASDCKNSLMGILGSIEKLLEEDFKPERTILIGYGYDEEIGGGRGALPIAELIEERYGKDGVEFIIDEGFSGISDAYGARVAALGMAEKGSMTVKLTVNTPGGHSSMPPPHTGTIVNHRIAFTSSVHETKKHYKDVVVPVAKKLGFSISYFGEEPEERKAQHLTISVVGHEHIDGLEPAPITPADSSAFGFIGGTIKTVFGKHTVIAPTGMFANTDTARTWNLTRNIYRFSPSDLNESGGIHTVDERISLHGHLTTTQFYYKLIRNTEGWEA</sequence>
<dbReference type="GO" id="GO:0004180">
    <property type="term" value="F:carboxypeptidase activity"/>
    <property type="evidence" value="ECO:0007669"/>
    <property type="project" value="TreeGrafter"/>
</dbReference>
<gene>
    <name evidence="6" type="ORF">A1Q1_06091</name>
</gene>
<protein>
    <recommendedName>
        <fullName evidence="8">Peptidase M20 dimerisation domain-containing protein</fullName>
    </recommendedName>
</protein>
<dbReference type="GO" id="GO:1990845">
    <property type="term" value="P:adaptive thermogenesis"/>
    <property type="evidence" value="ECO:0007669"/>
    <property type="project" value="UniProtKB-ARBA"/>
</dbReference>
<dbReference type="EMBL" id="ALBS01000326">
    <property type="protein sequence ID" value="EJT45475.1"/>
    <property type="molecule type" value="Genomic_DNA"/>
</dbReference>
<dbReference type="GeneID" id="25989603"/>
<dbReference type="GO" id="GO:0006520">
    <property type="term" value="P:amino acid metabolic process"/>
    <property type="evidence" value="ECO:0007669"/>
    <property type="project" value="UniProtKB-ARBA"/>
</dbReference>
<dbReference type="GO" id="GO:0051603">
    <property type="term" value="P:proteolysis involved in protein catabolic process"/>
    <property type="evidence" value="ECO:0007669"/>
    <property type="project" value="TreeGrafter"/>
</dbReference>
<proteinExistence type="inferred from homology"/>
<dbReference type="PANTHER" id="PTHR45962">
    <property type="entry name" value="N-FATTY-ACYL-AMINO ACID SYNTHASE/HYDROLASE PM20D1"/>
    <property type="match status" value="1"/>
</dbReference>
<dbReference type="InterPro" id="IPR047177">
    <property type="entry name" value="Pept_M20A"/>
</dbReference>
<name>J4U5Z7_TRIAS</name>
<dbReference type="GO" id="GO:0005576">
    <property type="term" value="C:extracellular region"/>
    <property type="evidence" value="ECO:0007669"/>
    <property type="project" value="UniProtKB-ARBA"/>
</dbReference>
<dbReference type="Proteomes" id="UP000002748">
    <property type="component" value="Unassembled WGS sequence"/>
</dbReference>
<dbReference type="AlphaFoldDB" id="J4U5Z7"/>
<dbReference type="GO" id="GO:0000328">
    <property type="term" value="C:fungal-type vacuole lumen"/>
    <property type="evidence" value="ECO:0007669"/>
    <property type="project" value="TreeGrafter"/>
</dbReference>
<evidence type="ECO:0000256" key="2">
    <source>
        <dbReference type="ARBA" id="ARBA00022670"/>
    </source>
</evidence>
<dbReference type="SUPFAM" id="SSF53187">
    <property type="entry name" value="Zn-dependent exopeptidases"/>
    <property type="match status" value="1"/>
</dbReference>
<dbReference type="GO" id="GO:0046872">
    <property type="term" value="F:metal ion binding"/>
    <property type="evidence" value="ECO:0007669"/>
    <property type="project" value="UniProtKB-KW"/>
</dbReference>
<dbReference type="GO" id="GO:0006629">
    <property type="term" value="P:lipid metabolic process"/>
    <property type="evidence" value="ECO:0007669"/>
    <property type="project" value="UniProtKB-ARBA"/>
</dbReference>
<keyword evidence="4" id="KW-0378">Hydrolase</keyword>
<dbReference type="InterPro" id="IPR001261">
    <property type="entry name" value="ArgE/DapE_CS"/>
</dbReference>
<evidence type="ECO:0000313" key="7">
    <source>
        <dbReference type="Proteomes" id="UP000002748"/>
    </source>
</evidence>
<reference evidence="6 7" key="1">
    <citation type="journal article" date="2012" name="Eukaryot. Cell">
        <title>Draft genome sequence of CBS 2479, the standard type strain of Trichosporon asahii.</title>
        <authorList>
            <person name="Yang R.Y."/>
            <person name="Li H.T."/>
            <person name="Zhu H."/>
            <person name="Zhou G.P."/>
            <person name="Wang M."/>
            <person name="Wang L."/>
        </authorList>
    </citation>
    <scope>NUCLEOTIDE SEQUENCE [LARGE SCALE GENOMIC DNA]</scope>
    <source>
        <strain evidence="7">ATCC 90039 / CBS 2479 / JCM 2466 / KCTC 7840 / NCYC 2677 / UAMH 7654</strain>
    </source>
</reference>
<dbReference type="VEuPathDB" id="FungiDB:A1Q1_06091"/>
<dbReference type="GO" id="GO:0016810">
    <property type="term" value="F:hydrolase activity, acting on carbon-nitrogen (but not peptide) bonds"/>
    <property type="evidence" value="ECO:0007669"/>
    <property type="project" value="UniProtKB-ARBA"/>
</dbReference>
<dbReference type="InterPro" id="IPR002933">
    <property type="entry name" value="Peptidase_M20"/>
</dbReference>
<evidence type="ECO:0000313" key="6">
    <source>
        <dbReference type="EMBL" id="EJT45475.1"/>
    </source>
</evidence>
<evidence type="ECO:0008006" key="8">
    <source>
        <dbReference type="Google" id="ProtNLM"/>
    </source>
</evidence>
<evidence type="ECO:0000256" key="1">
    <source>
        <dbReference type="ARBA" id="ARBA00006247"/>
    </source>
</evidence>
<dbReference type="PANTHER" id="PTHR45962:SF1">
    <property type="entry name" value="N-FATTY-ACYL-AMINO ACID SYNTHASE_HYDROLASE PM20D1"/>
    <property type="match status" value="1"/>
</dbReference>